<proteinExistence type="inferred from homology"/>
<accession>A0AAN6SBH2</accession>
<dbReference type="AlphaFoldDB" id="A0AAN6SBH2"/>
<dbReference type="Gene3D" id="3.40.50.150">
    <property type="entry name" value="Vaccinia Virus protein VP39"/>
    <property type="match status" value="1"/>
</dbReference>
<dbReference type="Proteomes" id="UP001303222">
    <property type="component" value="Unassembled WGS sequence"/>
</dbReference>
<gene>
    <name evidence="3" type="ORF">QBC32DRAFT_248765</name>
</gene>
<reference evidence="3" key="1">
    <citation type="journal article" date="2023" name="Mol. Phylogenet. Evol.">
        <title>Genome-scale phylogeny and comparative genomics of the fungal order Sordariales.</title>
        <authorList>
            <person name="Hensen N."/>
            <person name="Bonometti L."/>
            <person name="Westerberg I."/>
            <person name="Brannstrom I.O."/>
            <person name="Guillou S."/>
            <person name="Cros-Aarteil S."/>
            <person name="Calhoun S."/>
            <person name="Haridas S."/>
            <person name="Kuo A."/>
            <person name="Mondo S."/>
            <person name="Pangilinan J."/>
            <person name="Riley R."/>
            <person name="LaButti K."/>
            <person name="Andreopoulos B."/>
            <person name="Lipzen A."/>
            <person name="Chen C."/>
            <person name="Yan M."/>
            <person name="Daum C."/>
            <person name="Ng V."/>
            <person name="Clum A."/>
            <person name="Steindorff A."/>
            <person name="Ohm R.A."/>
            <person name="Martin F."/>
            <person name="Silar P."/>
            <person name="Natvig D.O."/>
            <person name="Lalanne C."/>
            <person name="Gautier V."/>
            <person name="Ament-Velasquez S.L."/>
            <person name="Kruys A."/>
            <person name="Hutchinson M.I."/>
            <person name="Powell A.J."/>
            <person name="Barry K."/>
            <person name="Miller A.N."/>
            <person name="Grigoriev I.V."/>
            <person name="Debuchy R."/>
            <person name="Gladieux P."/>
            <person name="Hiltunen Thoren M."/>
            <person name="Johannesson H."/>
        </authorList>
    </citation>
    <scope>NUCLEOTIDE SEQUENCE</scope>
    <source>
        <strain evidence="3">CBS 626.80</strain>
    </source>
</reference>
<dbReference type="EMBL" id="MU859504">
    <property type="protein sequence ID" value="KAK3946821.1"/>
    <property type="molecule type" value="Genomic_DNA"/>
</dbReference>
<comment type="similarity">
    <text evidence="1">Belongs to the methyltransferase superfamily. LaeA methyltransferase family.</text>
</comment>
<feature type="region of interest" description="Disordered" evidence="2">
    <location>
        <begin position="1"/>
        <end position="52"/>
    </location>
</feature>
<dbReference type="InterPro" id="IPR029063">
    <property type="entry name" value="SAM-dependent_MTases_sf"/>
</dbReference>
<keyword evidence="3" id="KW-0489">Methyltransferase</keyword>
<keyword evidence="3" id="KW-0808">Transferase</keyword>
<organism evidence="3 4">
    <name type="scientific">Pseudoneurospora amorphoporcata</name>
    <dbReference type="NCBI Taxonomy" id="241081"/>
    <lineage>
        <taxon>Eukaryota</taxon>
        <taxon>Fungi</taxon>
        <taxon>Dikarya</taxon>
        <taxon>Ascomycota</taxon>
        <taxon>Pezizomycotina</taxon>
        <taxon>Sordariomycetes</taxon>
        <taxon>Sordariomycetidae</taxon>
        <taxon>Sordariales</taxon>
        <taxon>Sordariaceae</taxon>
        <taxon>Pseudoneurospora</taxon>
    </lineage>
</organism>
<dbReference type="GO" id="GO:0032259">
    <property type="term" value="P:methylation"/>
    <property type="evidence" value="ECO:0007669"/>
    <property type="project" value="UniProtKB-KW"/>
</dbReference>
<evidence type="ECO:0000256" key="1">
    <source>
        <dbReference type="ARBA" id="ARBA00038158"/>
    </source>
</evidence>
<evidence type="ECO:0000313" key="3">
    <source>
        <dbReference type="EMBL" id="KAK3946821.1"/>
    </source>
</evidence>
<dbReference type="PANTHER" id="PTHR43591:SF10">
    <property type="entry name" value="ABC TRANSMEMBRANE TYPE-1 DOMAIN-CONTAINING PROTEIN-RELATED"/>
    <property type="match status" value="1"/>
</dbReference>
<keyword evidence="4" id="KW-1185">Reference proteome</keyword>
<dbReference type="CDD" id="cd02440">
    <property type="entry name" value="AdoMet_MTases"/>
    <property type="match status" value="1"/>
</dbReference>
<dbReference type="SUPFAM" id="SSF53335">
    <property type="entry name" value="S-adenosyl-L-methionine-dependent methyltransferases"/>
    <property type="match status" value="1"/>
</dbReference>
<evidence type="ECO:0000313" key="4">
    <source>
        <dbReference type="Proteomes" id="UP001303222"/>
    </source>
</evidence>
<comment type="caution">
    <text evidence="3">The sequence shown here is derived from an EMBL/GenBank/DDBJ whole genome shotgun (WGS) entry which is preliminary data.</text>
</comment>
<name>A0AAN6SBH2_9PEZI</name>
<dbReference type="Pfam" id="PF13489">
    <property type="entry name" value="Methyltransf_23"/>
    <property type="match status" value="1"/>
</dbReference>
<evidence type="ECO:0000256" key="2">
    <source>
        <dbReference type="SAM" id="MobiDB-lite"/>
    </source>
</evidence>
<sequence>MSSPLKKAQSPAPEAKSPKEKEKSPTPGPASPTGAKSPMPGPASPVARQPSEPVDLSLLSGAHWGEQEVDDDNDLTLGSDTQSSTASIASSIMQYRNVLGRTYHSDLVTDGEYWGPNDDKANEMLDIIHAAMVMLFDGKLYTSPLNDKEIKNAIDIGTGTGVWAIDFADDHPNCTVIGTDISPIQPAWVPPNARFEIDDATKEWTYPENHFDFVHLRFMTGVIKDWDALYKEAYRCAKPGAWIEQLDCDAEWICFDGTMPHDSALAQWGPIWREVGRKTGLEFCVVSSGKMEKGMKNAGFINVTSEDHYVPISPWSDDPKMKQLGLYQSVALTHDLEGFMVYFLPNYLGWTPKEIANYAAISRKEFREGKIHSNVRWRVVRAQKPFDA</sequence>
<protein>
    <submittedName>
        <fullName evidence="3">S-adenosyl-L-methionine-dependent methyltransferase</fullName>
    </submittedName>
</protein>
<dbReference type="GO" id="GO:0008168">
    <property type="term" value="F:methyltransferase activity"/>
    <property type="evidence" value="ECO:0007669"/>
    <property type="project" value="UniProtKB-KW"/>
</dbReference>
<reference evidence="3" key="2">
    <citation type="submission" date="2023-06" db="EMBL/GenBank/DDBJ databases">
        <authorList>
            <consortium name="Lawrence Berkeley National Laboratory"/>
            <person name="Mondo S.J."/>
            <person name="Hensen N."/>
            <person name="Bonometti L."/>
            <person name="Westerberg I."/>
            <person name="Brannstrom I.O."/>
            <person name="Guillou S."/>
            <person name="Cros-Aarteil S."/>
            <person name="Calhoun S."/>
            <person name="Haridas S."/>
            <person name="Kuo A."/>
            <person name="Pangilinan J."/>
            <person name="Riley R."/>
            <person name="Labutti K."/>
            <person name="Andreopoulos B."/>
            <person name="Lipzen A."/>
            <person name="Chen C."/>
            <person name="Yanf M."/>
            <person name="Daum C."/>
            <person name="Ng V."/>
            <person name="Clum A."/>
            <person name="Steindorff A."/>
            <person name="Ohm R."/>
            <person name="Martin F."/>
            <person name="Silar P."/>
            <person name="Natvig D."/>
            <person name="Lalanne C."/>
            <person name="Gautier V."/>
            <person name="Ament-Velasquez S.L."/>
            <person name="Kruys A."/>
            <person name="Hutchinson M.I."/>
            <person name="Powell A.J."/>
            <person name="Barry K."/>
            <person name="Miller A.N."/>
            <person name="Grigoriev I.V."/>
            <person name="Debuchy R."/>
            <person name="Gladieux P."/>
            <person name="Thoren M.H."/>
            <person name="Johannesson H."/>
        </authorList>
    </citation>
    <scope>NUCLEOTIDE SEQUENCE</scope>
    <source>
        <strain evidence="3">CBS 626.80</strain>
    </source>
</reference>
<dbReference type="PANTHER" id="PTHR43591">
    <property type="entry name" value="METHYLTRANSFERASE"/>
    <property type="match status" value="1"/>
</dbReference>